<dbReference type="GO" id="GO:0005737">
    <property type="term" value="C:cytoplasm"/>
    <property type="evidence" value="ECO:0007669"/>
    <property type="project" value="UniProtKB-SubCell"/>
</dbReference>
<evidence type="ECO:0000313" key="8">
    <source>
        <dbReference type="Proteomes" id="UP000614996"/>
    </source>
</evidence>
<dbReference type="Pfam" id="PF01118">
    <property type="entry name" value="Semialdhyde_dh"/>
    <property type="match status" value="1"/>
</dbReference>
<dbReference type="CDD" id="cd23934">
    <property type="entry name" value="AGPR_1_C"/>
    <property type="match status" value="1"/>
</dbReference>
<dbReference type="RefSeq" id="WP_207127861.1">
    <property type="nucleotide sequence ID" value="NZ_BOPO01000113.1"/>
</dbReference>
<dbReference type="HAMAP" id="MF_00150">
    <property type="entry name" value="ArgC_type1"/>
    <property type="match status" value="1"/>
</dbReference>
<name>A0A8J4AFF4_9ACTN</name>
<evidence type="ECO:0000313" key="7">
    <source>
        <dbReference type="EMBL" id="GIL30103.1"/>
    </source>
</evidence>
<dbReference type="Gene3D" id="3.30.360.10">
    <property type="entry name" value="Dihydrodipicolinate Reductase, domain 2"/>
    <property type="match status" value="1"/>
</dbReference>
<feature type="domain" description="Semialdehyde dehydrogenase NAD-binding" evidence="6">
    <location>
        <begin position="4"/>
        <end position="136"/>
    </location>
</feature>
<dbReference type="EMBL" id="BOPO01000113">
    <property type="protein sequence ID" value="GIL30103.1"/>
    <property type="molecule type" value="Genomic_DNA"/>
</dbReference>
<dbReference type="GO" id="GO:0006526">
    <property type="term" value="P:L-arginine biosynthetic process"/>
    <property type="evidence" value="ECO:0007669"/>
    <property type="project" value="UniProtKB-UniRule"/>
</dbReference>
<accession>A0A8J4AFF4</accession>
<keyword evidence="8" id="KW-1185">Reference proteome</keyword>
<evidence type="ECO:0000256" key="1">
    <source>
        <dbReference type="ARBA" id="ARBA00022571"/>
    </source>
</evidence>
<organism evidence="7 8">
    <name type="scientific">Actinocatenispora comari</name>
    <dbReference type="NCBI Taxonomy" id="2807577"/>
    <lineage>
        <taxon>Bacteria</taxon>
        <taxon>Bacillati</taxon>
        <taxon>Actinomycetota</taxon>
        <taxon>Actinomycetes</taxon>
        <taxon>Micromonosporales</taxon>
        <taxon>Micromonosporaceae</taxon>
        <taxon>Actinocatenispora</taxon>
    </lineage>
</organism>
<evidence type="ECO:0000256" key="4">
    <source>
        <dbReference type="ARBA" id="ARBA00023002"/>
    </source>
</evidence>
<comment type="caution">
    <text evidence="7">The sequence shown here is derived from an EMBL/GenBank/DDBJ whole genome shotgun (WGS) entry which is preliminary data.</text>
</comment>
<comment type="pathway">
    <text evidence="5">Amino-acid biosynthesis; L-arginine biosynthesis; N(2)-acetyl-L-ornithine from L-glutamate: step 3/4.</text>
</comment>
<comment type="subcellular location">
    <subcellularLocation>
        <location evidence="5">Cytoplasm</location>
    </subcellularLocation>
</comment>
<dbReference type="AlphaFoldDB" id="A0A8J4AFF4"/>
<keyword evidence="1 5" id="KW-0055">Arginine biosynthesis</keyword>
<evidence type="ECO:0000259" key="6">
    <source>
        <dbReference type="SMART" id="SM00859"/>
    </source>
</evidence>
<reference evidence="8" key="1">
    <citation type="journal article" date="2021" name="Int. J. Syst. Evol. Microbiol.">
        <title>Actinocatenispora comari sp. nov., an endophytic actinomycete isolated from aerial parts of Comarum salesowianum.</title>
        <authorList>
            <person name="Oyunbileg N."/>
            <person name="Iizaka Y."/>
            <person name="Hamada M."/>
            <person name="Davaapurev B.O."/>
            <person name="Fukumoto A."/>
            <person name="Tsetseg B."/>
            <person name="Kato F."/>
            <person name="Tamura T."/>
            <person name="Batkhuu J."/>
            <person name="Anzai Y."/>
        </authorList>
    </citation>
    <scope>NUCLEOTIDE SEQUENCE [LARGE SCALE GENOMIC DNA]</scope>
    <source>
        <strain evidence="8">NUM-2625</strain>
    </source>
</reference>
<dbReference type="InterPro" id="IPR000534">
    <property type="entry name" value="Semialdehyde_DH_NAD-bd"/>
</dbReference>
<protein>
    <recommendedName>
        <fullName evidence="5">N-acetyl-gamma-glutamyl-phosphate reductase</fullName>
        <shortName evidence="5">AGPR</shortName>
        <ecNumber evidence="5">1.2.1.38</ecNumber>
    </recommendedName>
    <alternativeName>
        <fullName evidence="5">N-acetyl-glutamate semialdehyde dehydrogenase</fullName>
        <shortName evidence="5">NAGSA dehydrogenase</shortName>
    </alternativeName>
</protein>
<sequence>MGVRVAVAGASGYAGGELLRLIAGHPGLDLVAATADSSAGRAVTDLHPQLATLSGVPLRPTEPAEFTDAELVFLALPHGHSAALAAALPAGVKVVDLGADHRLADPADWTRYYPGEHAGTWTYGLPELPGQRAAIAAADRVAATGCYVVASTLPLAPLIAAGVADPDDVVVVAASGTSGAGRAAKPHLLGSEVLNDVSAYKVGTHQHTPEIKQATGARSLSFTPLLAPMPRGILATVTARPTGTAGADDVRQVLAQAYADEPFVTLLPDGAWPHTAATFGSNGCQLQVTVDGDAGRIVAVSAIDNLGKGAAGQAVQCANLMLGLPEAAGLTANGVAP</sequence>
<dbReference type="PANTHER" id="PTHR32338">
    <property type="entry name" value="N-ACETYL-GAMMA-GLUTAMYL-PHOSPHATE REDUCTASE, CHLOROPLASTIC-RELATED-RELATED"/>
    <property type="match status" value="1"/>
</dbReference>
<evidence type="ECO:0000256" key="2">
    <source>
        <dbReference type="ARBA" id="ARBA00022605"/>
    </source>
</evidence>
<dbReference type="Gene3D" id="3.40.50.720">
    <property type="entry name" value="NAD(P)-binding Rossmann-like Domain"/>
    <property type="match status" value="1"/>
</dbReference>
<proteinExistence type="inferred from homology"/>
<dbReference type="InterPro" id="IPR036291">
    <property type="entry name" value="NAD(P)-bd_dom_sf"/>
</dbReference>
<dbReference type="GO" id="GO:0051287">
    <property type="term" value="F:NAD binding"/>
    <property type="evidence" value="ECO:0007669"/>
    <property type="project" value="InterPro"/>
</dbReference>
<dbReference type="InterPro" id="IPR050085">
    <property type="entry name" value="AGPR"/>
</dbReference>
<dbReference type="Proteomes" id="UP000614996">
    <property type="component" value="Unassembled WGS sequence"/>
</dbReference>
<dbReference type="SMART" id="SM00859">
    <property type="entry name" value="Semialdhyde_dh"/>
    <property type="match status" value="1"/>
</dbReference>
<evidence type="ECO:0000256" key="5">
    <source>
        <dbReference type="HAMAP-Rule" id="MF_00150"/>
    </source>
</evidence>
<dbReference type="GO" id="GO:0003942">
    <property type="term" value="F:N-acetyl-gamma-glutamyl-phosphate reductase activity"/>
    <property type="evidence" value="ECO:0007669"/>
    <property type="project" value="UniProtKB-UniRule"/>
</dbReference>
<dbReference type="UniPathway" id="UPA00068">
    <property type="reaction ID" value="UER00108"/>
</dbReference>
<comment type="function">
    <text evidence="5">Catalyzes the NADPH-dependent reduction of N-acetyl-5-glutamyl phosphate to yield N-acetyl-L-glutamate 5-semialdehyde.</text>
</comment>
<gene>
    <name evidence="5 7" type="primary">argC</name>
    <name evidence="7" type="ORF">NUM_53570</name>
</gene>
<keyword evidence="4 5" id="KW-0560">Oxidoreductase</keyword>
<dbReference type="Pfam" id="PF22698">
    <property type="entry name" value="Semialdhyde_dhC_1"/>
    <property type="match status" value="1"/>
</dbReference>
<dbReference type="PANTHER" id="PTHR32338:SF10">
    <property type="entry name" value="N-ACETYL-GAMMA-GLUTAMYL-PHOSPHATE REDUCTASE, CHLOROPLASTIC-RELATED"/>
    <property type="match status" value="1"/>
</dbReference>
<comment type="catalytic activity">
    <reaction evidence="5">
        <text>N-acetyl-L-glutamate 5-semialdehyde + phosphate + NADP(+) = N-acetyl-L-glutamyl 5-phosphate + NADPH + H(+)</text>
        <dbReference type="Rhea" id="RHEA:21588"/>
        <dbReference type="ChEBI" id="CHEBI:15378"/>
        <dbReference type="ChEBI" id="CHEBI:29123"/>
        <dbReference type="ChEBI" id="CHEBI:43474"/>
        <dbReference type="ChEBI" id="CHEBI:57783"/>
        <dbReference type="ChEBI" id="CHEBI:57936"/>
        <dbReference type="ChEBI" id="CHEBI:58349"/>
        <dbReference type="EC" id="1.2.1.38"/>
    </reaction>
</comment>
<evidence type="ECO:0000256" key="3">
    <source>
        <dbReference type="ARBA" id="ARBA00022857"/>
    </source>
</evidence>
<keyword evidence="2 5" id="KW-0028">Amino-acid biosynthesis</keyword>
<keyword evidence="3 5" id="KW-0521">NADP</keyword>
<keyword evidence="5" id="KW-0963">Cytoplasm</keyword>
<dbReference type="SUPFAM" id="SSF51735">
    <property type="entry name" value="NAD(P)-binding Rossmann-fold domains"/>
    <property type="match status" value="1"/>
</dbReference>
<dbReference type="SUPFAM" id="SSF55347">
    <property type="entry name" value="Glyceraldehyde-3-phosphate dehydrogenase-like, C-terminal domain"/>
    <property type="match status" value="1"/>
</dbReference>
<dbReference type="InterPro" id="IPR058924">
    <property type="entry name" value="AGPR_dimerisation_dom"/>
</dbReference>
<comment type="similarity">
    <text evidence="5">Belongs to the NAGSA dehydrogenase family. Type 1 subfamily.</text>
</comment>
<dbReference type="NCBIfam" id="TIGR01850">
    <property type="entry name" value="argC"/>
    <property type="match status" value="1"/>
</dbReference>
<dbReference type="GO" id="GO:0070401">
    <property type="term" value="F:NADP+ binding"/>
    <property type="evidence" value="ECO:0007669"/>
    <property type="project" value="InterPro"/>
</dbReference>
<dbReference type="EC" id="1.2.1.38" evidence="5"/>
<feature type="active site" evidence="5">
    <location>
        <position position="146"/>
    </location>
</feature>
<dbReference type="InterPro" id="IPR000706">
    <property type="entry name" value="AGPR_type-1"/>
</dbReference>
<dbReference type="CDD" id="cd24148">
    <property type="entry name" value="AGPR_1_actinobacAGPR_like"/>
    <property type="match status" value="1"/>
</dbReference>